<dbReference type="OrthoDB" id="9808024at2"/>
<sequence>MRNFCYQNILDAIGRTPIVKLNNISKDLKADIYAKLEFMNPGGSIKDRIAKYMIEKAEREGKIKPGDTIIENSSGNTALGLAIVCRQKGYNLKIVIRNTTSKEKIKMLEILGVDVIKVDANLPPEDPNSYNNYTLNYAKSNPSVYYIDQHNNLDNNEAHYMTTGPEIWEQMNGKIDYLIGAFGTGGTISGTGRFLKEKNPEVKVIGVDPVGSVFYEYFKNKKLIKPSRYLIEGMGDEFLIKTAQFEYLDDMYQVDDRKAIGWTKKLAYEEGIIAGGSSGANIWAAVKLAKEIDKPANIVTVICDSGYKYFSTIYNDDWLAEHNLI</sequence>
<dbReference type="HOGENOM" id="CLU_021018_1_0_10"/>
<evidence type="ECO:0000256" key="1">
    <source>
        <dbReference type="ARBA" id="ARBA00001933"/>
    </source>
</evidence>
<dbReference type="Pfam" id="PF00291">
    <property type="entry name" value="PALP"/>
    <property type="match status" value="1"/>
</dbReference>
<dbReference type="FunFam" id="3.40.50.1100:FF:000003">
    <property type="entry name" value="Cystathionine beta-synthase"/>
    <property type="match status" value="1"/>
</dbReference>
<dbReference type="Proteomes" id="UP000009011">
    <property type="component" value="Chromosome"/>
</dbReference>
<name>I6ZUG8_MELRP</name>
<dbReference type="InterPro" id="IPR001216">
    <property type="entry name" value="P-phosphate_BS"/>
</dbReference>
<gene>
    <name evidence="5" type="ordered locus">MROS_2424</name>
</gene>
<dbReference type="PANTHER" id="PTHR10314">
    <property type="entry name" value="CYSTATHIONINE BETA-SYNTHASE"/>
    <property type="match status" value="1"/>
</dbReference>
<dbReference type="GO" id="GO:0006535">
    <property type="term" value="P:cysteine biosynthetic process from serine"/>
    <property type="evidence" value="ECO:0007669"/>
    <property type="project" value="InterPro"/>
</dbReference>
<proteinExistence type="inferred from homology"/>
<dbReference type="eggNOG" id="COG0031">
    <property type="taxonomic scope" value="Bacteria"/>
</dbReference>
<dbReference type="RefSeq" id="WP_014857084.1">
    <property type="nucleotide sequence ID" value="NC_018178.1"/>
</dbReference>
<organism evidence="5 6">
    <name type="scientific">Melioribacter roseus (strain DSM 23840 / JCM 17771 / VKM B-2668 / P3M-2)</name>
    <dbReference type="NCBI Taxonomy" id="1191523"/>
    <lineage>
        <taxon>Bacteria</taxon>
        <taxon>Pseudomonadati</taxon>
        <taxon>Ignavibacteriota</taxon>
        <taxon>Ignavibacteria</taxon>
        <taxon>Ignavibacteriales</taxon>
        <taxon>Melioribacteraceae</taxon>
        <taxon>Melioribacter</taxon>
    </lineage>
</organism>
<dbReference type="SUPFAM" id="SSF53686">
    <property type="entry name" value="Tryptophan synthase beta subunit-like PLP-dependent enzymes"/>
    <property type="match status" value="1"/>
</dbReference>
<protein>
    <submittedName>
        <fullName evidence="5">Putative cystathionine beta-synthase</fullName>
    </submittedName>
</protein>
<comment type="similarity">
    <text evidence="2">Belongs to the cysteine synthase/cystathionine beta-synthase family.</text>
</comment>
<dbReference type="EMBL" id="CP003557">
    <property type="protein sequence ID" value="AFN75654.1"/>
    <property type="molecule type" value="Genomic_DNA"/>
</dbReference>
<dbReference type="CDD" id="cd01561">
    <property type="entry name" value="CBS_like"/>
    <property type="match status" value="1"/>
</dbReference>
<accession>I6ZUG8</accession>
<dbReference type="Gene3D" id="3.40.50.1100">
    <property type="match status" value="2"/>
</dbReference>
<evidence type="ECO:0000313" key="5">
    <source>
        <dbReference type="EMBL" id="AFN75654.1"/>
    </source>
</evidence>
<dbReference type="KEGG" id="mro:MROS_2424"/>
<dbReference type="InterPro" id="IPR001926">
    <property type="entry name" value="TrpB-like_PALP"/>
</dbReference>
<dbReference type="PATRIC" id="fig|1191523.3.peg.2556"/>
<evidence type="ECO:0000313" key="6">
    <source>
        <dbReference type="Proteomes" id="UP000009011"/>
    </source>
</evidence>
<evidence type="ECO:0000256" key="2">
    <source>
        <dbReference type="ARBA" id="ARBA00007103"/>
    </source>
</evidence>
<dbReference type="GO" id="GO:0016765">
    <property type="term" value="F:transferase activity, transferring alkyl or aryl (other than methyl) groups"/>
    <property type="evidence" value="ECO:0007669"/>
    <property type="project" value="UniProtKB-ARBA"/>
</dbReference>
<feature type="domain" description="Tryptophan synthase beta chain-like PALP" evidence="4">
    <location>
        <begin position="9"/>
        <end position="304"/>
    </location>
</feature>
<evidence type="ECO:0000256" key="3">
    <source>
        <dbReference type="ARBA" id="ARBA00022898"/>
    </source>
</evidence>
<dbReference type="InterPro" id="IPR050214">
    <property type="entry name" value="Cys_Synth/Cystath_Beta-Synth"/>
</dbReference>
<evidence type="ECO:0000259" key="4">
    <source>
        <dbReference type="Pfam" id="PF00291"/>
    </source>
</evidence>
<dbReference type="STRING" id="1191523.MROS_2424"/>
<dbReference type="PROSITE" id="PS00901">
    <property type="entry name" value="CYS_SYNTHASE"/>
    <property type="match status" value="1"/>
</dbReference>
<dbReference type="InterPro" id="IPR036052">
    <property type="entry name" value="TrpB-like_PALP_sf"/>
</dbReference>
<keyword evidence="3" id="KW-0663">Pyridoxal phosphate</keyword>
<dbReference type="FunFam" id="3.40.50.1100:FF:000118">
    <property type="entry name" value="Related to CYS4-cystathionine beta-synthase"/>
    <property type="match status" value="1"/>
</dbReference>
<dbReference type="AlphaFoldDB" id="I6ZUG8"/>
<keyword evidence="6" id="KW-1185">Reference proteome</keyword>
<comment type="cofactor">
    <cofactor evidence="1">
        <name>pyridoxal 5'-phosphate</name>
        <dbReference type="ChEBI" id="CHEBI:597326"/>
    </cofactor>
</comment>
<reference evidence="5 6" key="1">
    <citation type="journal article" date="2013" name="PLoS ONE">
        <title>Genomic analysis of Melioribacter roseus, facultatively anaerobic organotrophic bacterium representing a novel deep lineage within Bacteriodetes/Chlorobi group.</title>
        <authorList>
            <person name="Kadnikov V.V."/>
            <person name="Mardanov A.V."/>
            <person name="Podosokorskaya O.A."/>
            <person name="Gavrilov S.N."/>
            <person name="Kublanov I.V."/>
            <person name="Beletsky A.V."/>
            <person name="Bonch-Osmolovskaya E.A."/>
            <person name="Ravin N.V."/>
        </authorList>
    </citation>
    <scope>NUCLEOTIDE SEQUENCE [LARGE SCALE GENOMIC DNA]</scope>
    <source>
        <strain evidence="6">JCM 17771 / P3M-2</strain>
    </source>
</reference>